<name>A0A8I3AVY3_VERLO</name>
<dbReference type="GO" id="GO:0003723">
    <property type="term" value="F:RNA binding"/>
    <property type="evidence" value="ECO:0007669"/>
    <property type="project" value="UniProtKB-UniRule"/>
</dbReference>
<evidence type="ECO:0000256" key="8">
    <source>
        <dbReference type="PROSITE-ProRule" id="PRU00552"/>
    </source>
</evidence>
<dbReference type="EC" id="3.6.4.13" evidence="10"/>
<dbReference type="CDD" id="cd18787">
    <property type="entry name" value="SF2_C_DEAD"/>
    <property type="match status" value="1"/>
</dbReference>
<organism evidence="15 16">
    <name type="scientific">Verticillium longisporum</name>
    <name type="common">Verticillium dahliae var. longisporum</name>
    <dbReference type="NCBI Taxonomy" id="100787"/>
    <lineage>
        <taxon>Eukaryota</taxon>
        <taxon>Fungi</taxon>
        <taxon>Dikarya</taxon>
        <taxon>Ascomycota</taxon>
        <taxon>Pezizomycotina</taxon>
        <taxon>Sordariomycetes</taxon>
        <taxon>Hypocreomycetidae</taxon>
        <taxon>Glomerellales</taxon>
        <taxon>Plectosphaerellaceae</taxon>
        <taxon>Verticillium</taxon>
    </lineage>
</organism>
<dbReference type="Pfam" id="PF00271">
    <property type="entry name" value="Helicase_C"/>
    <property type="match status" value="1"/>
</dbReference>
<evidence type="ECO:0000259" key="14">
    <source>
        <dbReference type="PROSITE" id="PS51195"/>
    </source>
</evidence>
<feature type="domain" description="Helicase C-terminal" evidence="13">
    <location>
        <begin position="508"/>
        <end position="662"/>
    </location>
</feature>
<dbReference type="GO" id="GO:0006364">
    <property type="term" value="P:rRNA processing"/>
    <property type="evidence" value="ECO:0007669"/>
    <property type="project" value="UniProtKB-KW"/>
</dbReference>
<dbReference type="InterPro" id="IPR014014">
    <property type="entry name" value="RNA_helicase_DEAD_Q_motif"/>
</dbReference>
<feature type="compositionally biased region" description="Basic and acidic residues" evidence="11">
    <location>
        <begin position="93"/>
        <end position="103"/>
    </location>
</feature>
<evidence type="ECO:0000256" key="6">
    <source>
        <dbReference type="ARBA" id="ARBA00022840"/>
    </source>
</evidence>
<keyword evidence="5 9" id="KW-0347">Helicase</keyword>
<comment type="function">
    <text evidence="10">RNA helicase.</text>
</comment>
<feature type="short sequence motif" description="Q motif" evidence="8">
    <location>
        <begin position="224"/>
        <end position="252"/>
    </location>
</feature>
<feature type="compositionally biased region" description="Basic residues" evidence="11">
    <location>
        <begin position="1"/>
        <end position="12"/>
    </location>
</feature>
<dbReference type="InterPro" id="IPR014001">
    <property type="entry name" value="Helicase_ATP-bd"/>
</dbReference>
<dbReference type="PROSITE" id="PS51194">
    <property type="entry name" value="HELICASE_CTER"/>
    <property type="match status" value="1"/>
</dbReference>
<evidence type="ECO:0000256" key="4">
    <source>
        <dbReference type="ARBA" id="ARBA00022801"/>
    </source>
</evidence>
<evidence type="ECO:0000259" key="12">
    <source>
        <dbReference type="PROSITE" id="PS51192"/>
    </source>
</evidence>
<dbReference type="AlphaFoldDB" id="A0A8I3AVY3"/>
<evidence type="ECO:0000259" key="13">
    <source>
        <dbReference type="PROSITE" id="PS51194"/>
    </source>
</evidence>
<dbReference type="GO" id="GO:0005524">
    <property type="term" value="F:ATP binding"/>
    <property type="evidence" value="ECO:0007669"/>
    <property type="project" value="UniProtKB-UniRule"/>
</dbReference>
<comment type="subcellular location">
    <subcellularLocation>
        <location evidence="1">Nucleus</location>
        <location evidence="1">Nucleolus</location>
    </subcellularLocation>
</comment>
<evidence type="ECO:0000256" key="11">
    <source>
        <dbReference type="SAM" id="MobiDB-lite"/>
    </source>
</evidence>
<dbReference type="GO" id="GO:0003724">
    <property type="term" value="F:RNA helicase activity"/>
    <property type="evidence" value="ECO:0007669"/>
    <property type="project" value="UniProtKB-EC"/>
</dbReference>
<dbReference type="GO" id="GO:0005730">
    <property type="term" value="C:nucleolus"/>
    <property type="evidence" value="ECO:0007669"/>
    <property type="project" value="UniProtKB-SubCell"/>
</dbReference>
<dbReference type="OrthoDB" id="4310724at2759"/>
<feature type="region of interest" description="Disordered" evidence="11">
    <location>
        <begin position="1"/>
        <end position="29"/>
    </location>
</feature>
<feature type="region of interest" description="Disordered" evidence="11">
    <location>
        <begin position="710"/>
        <end position="731"/>
    </location>
</feature>
<dbReference type="Proteomes" id="UP000689129">
    <property type="component" value="Unassembled WGS sequence"/>
</dbReference>
<dbReference type="GO" id="GO:0016787">
    <property type="term" value="F:hydrolase activity"/>
    <property type="evidence" value="ECO:0007669"/>
    <property type="project" value="UniProtKB-KW"/>
</dbReference>
<evidence type="ECO:0000313" key="15">
    <source>
        <dbReference type="EMBL" id="KAG7141834.1"/>
    </source>
</evidence>
<dbReference type="PROSITE" id="PS00039">
    <property type="entry name" value="DEAD_ATP_HELICASE"/>
    <property type="match status" value="1"/>
</dbReference>
<evidence type="ECO:0000256" key="3">
    <source>
        <dbReference type="ARBA" id="ARBA00022741"/>
    </source>
</evidence>
<evidence type="ECO:0000256" key="5">
    <source>
        <dbReference type="ARBA" id="ARBA00022806"/>
    </source>
</evidence>
<dbReference type="PANTHER" id="PTHR24031">
    <property type="entry name" value="RNA HELICASE"/>
    <property type="match status" value="1"/>
</dbReference>
<evidence type="ECO:0000256" key="9">
    <source>
        <dbReference type="RuleBase" id="RU000492"/>
    </source>
</evidence>
<feature type="domain" description="DEAD-box RNA helicase Q" evidence="14">
    <location>
        <begin position="224"/>
        <end position="252"/>
    </location>
</feature>
<dbReference type="InterPro" id="IPR001650">
    <property type="entry name" value="Helicase_C-like"/>
</dbReference>
<dbReference type="SMART" id="SM00490">
    <property type="entry name" value="HELICc"/>
    <property type="match status" value="1"/>
</dbReference>
<keyword evidence="2" id="KW-0698">rRNA processing</keyword>
<accession>A0A8I3AVY3</accession>
<dbReference type="SMART" id="SM00487">
    <property type="entry name" value="DEXDc"/>
    <property type="match status" value="1"/>
</dbReference>
<feature type="compositionally biased region" description="Basic and acidic residues" evidence="11">
    <location>
        <begin position="178"/>
        <end position="199"/>
    </location>
</feature>
<feature type="domain" description="Helicase ATP-binding" evidence="12">
    <location>
        <begin position="255"/>
        <end position="459"/>
    </location>
</feature>
<proteinExistence type="inferred from homology"/>
<gene>
    <name evidence="15" type="ORF">HYQ45_001680</name>
</gene>
<comment type="similarity">
    <text evidence="9">Belongs to the DEAD box helicase family.</text>
</comment>
<dbReference type="Pfam" id="PF00270">
    <property type="entry name" value="DEAD"/>
    <property type="match status" value="1"/>
</dbReference>
<dbReference type="EMBL" id="JAEMWZ010000025">
    <property type="protein sequence ID" value="KAG7141834.1"/>
    <property type="molecule type" value="Genomic_DNA"/>
</dbReference>
<evidence type="ECO:0000256" key="1">
    <source>
        <dbReference type="ARBA" id="ARBA00004604"/>
    </source>
</evidence>
<evidence type="ECO:0000256" key="2">
    <source>
        <dbReference type="ARBA" id="ARBA00022552"/>
    </source>
</evidence>
<comment type="catalytic activity">
    <reaction evidence="10">
        <text>ATP + H2O = ADP + phosphate + H(+)</text>
        <dbReference type="Rhea" id="RHEA:13065"/>
        <dbReference type="ChEBI" id="CHEBI:15377"/>
        <dbReference type="ChEBI" id="CHEBI:15378"/>
        <dbReference type="ChEBI" id="CHEBI:30616"/>
        <dbReference type="ChEBI" id="CHEBI:43474"/>
        <dbReference type="ChEBI" id="CHEBI:456216"/>
        <dbReference type="EC" id="3.6.4.13"/>
    </reaction>
</comment>
<comment type="domain">
    <text evidence="10">The Q motif is unique to and characteristic of the DEAD box family of RNA helicases and controls ATP binding and hydrolysis.</text>
</comment>
<evidence type="ECO:0000256" key="7">
    <source>
        <dbReference type="ARBA" id="ARBA00022884"/>
    </source>
</evidence>
<comment type="caution">
    <text evidence="15">The sequence shown here is derived from an EMBL/GenBank/DDBJ whole genome shotgun (WGS) entry which is preliminary data.</text>
</comment>
<evidence type="ECO:0000256" key="10">
    <source>
        <dbReference type="RuleBase" id="RU365068"/>
    </source>
</evidence>
<keyword evidence="7 10" id="KW-0694">RNA-binding</keyword>
<dbReference type="PROSITE" id="PS51192">
    <property type="entry name" value="HELICASE_ATP_BIND_1"/>
    <property type="match status" value="1"/>
</dbReference>
<dbReference type="PROSITE" id="PS51195">
    <property type="entry name" value="Q_MOTIF"/>
    <property type="match status" value="1"/>
</dbReference>
<reference evidence="15" key="1">
    <citation type="journal article" date="2021" name="Mol. Plant Pathol.">
        <title>A 20-kb lineage-specific genomic region tames virulence in pathogenic amphidiploid Verticillium longisporum.</title>
        <authorList>
            <person name="Harting R."/>
            <person name="Starke J."/>
            <person name="Kusch H."/>
            <person name="Poggeler S."/>
            <person name="Maurus I."/>
            <person name="Schluter R."/>
            <person name="Landesfeind M."/>
            <person name="Bulla I."/>
            <person name="Nowrousian M."/>
            <person name="de Jonge R."/>
            <person name="Stahlhut G."/>
            <person name="Hoff K.J."/>
            <person name="Asshauer K.P."/>
            <person name="Thurmer A."/>
            <person name="Stanke M."/>
            <person name="Daniel R."/>
            <person name="Morgenstern B."/>
            <person name="Thomma B.P.H.J."/>
            <person name="Kronstad J.W."/>
            <person name="Braus-Stromeyer S.A."/>
            <person name="Braus G.H."/>
        </authorList>
    </citation>
    <scope>NUCLEOTIDE SEQUENCE</scope>
    <source>
        <strain evidence="15">Vl32</strain>
    </source>
</reference>
<keyword evidence="4 9" id="KW-0378">Hydrolase</keyword>
<protein>
    <recommendedName>
        <fullName evidence="10">ATP-dependent RNA helicase</fullName>
        <ecNumber evidence="10">3.6.4.13</ecNumber>
    </recommendedName>
</protein>
<keyword evidence="3 9" id="KW-0547">Nucleotide-binding</keyword>
<dbReference type="InterPro" id="IPR011545">
    <property type="entry name" value="DEAD/DEAH_box_helicase_dom"/>
</dbReference>
<evidence type="ECO:0000313" key="16">
    <source>
        <dbReference type="Proteomes" id="UP000689129"/>
    </source>
</evidence>
<keyword evidence="6 9" id="KW-0067">ATP-binding</keyword>
<sequence>MAPIQKNKRKAAPKTGPVDAPPKRQKLAVPKALALPKKRKAVAAEKLPWKKIDVPEMFDDAEGFYALEAIEGVDVVRNGDKIEFHAVEEDLQKQAEDAAKANKDDDEFQGFSDAETPADTKPAVDTKPAQLATGAKKVAGLTEATNMTDVDPREEAAKAAENGDTAEEKPKNKKDKRREKQEKKKGKLEQKIKAQPVKKDAALESNVFSTLEEAEDDTEDLDMSEWMGLNLSPATIATIRRLKFTKPTTIQSAAIPHIQAGHDVIGKASTGSGKTLAFGIPIVDKWLEKNGEEQVSAMETDDAPEAKAPLALIISPTRELAHQIMNYIKELCAGLSKQPYVCSVTGGLSVYKQQRQLAKADIVVGTPGRLWEVLSTNTTVMESFKKIQYLVVDEADRILSEGHFKEAEEIFKALDRNVTEEDDEDEQALSPRQTLVFSATFHKGLQQKLAGKGKFGLMSEEESMEYLLKRLNFREEKPEFVDVNPVSQMAEGLKEGMIECGAMEKDLYLYALILLNPNRRSLVFTNSISTVRRLTPMLANLNLNALALHSQMPQKARLRSVERFTSTKPGTASILIATDVAARGLDIPGIDQVIHYHVPRAADMYVHRSGRTARAATSGLSILLCAPEEVTPTRRLAAKVHHEQAGKNKYLIRTVDVDRKLASRLKPRVDLAKKLADAVLAKEKGGKDDDWVKKAADELGVEYDSEELEKSGQWGGRGSQRKKKQEAARGVSKAEMGVMRAQLRELLSKRVNAGVSERYITGGKIDVEELLRGAKGDFLGHVDGLDI</sequence>
<feature type="region of interest" description="Disordered" evidence="11">
    <location>
        <begin position="93"/>
        <end position="199"/>
    </location>
</feature>
<dbReference type="InterPro" id="IPR000629">
    <property type="entry name" value="RNA-helicase_DEAD-box_CS"/>
</dbReference>